<organism evidence="2 3">
    <name type="scientific">Portunus trituberculatus</name>
    <name type="common">Swimming crab</name>
    <name type="synonym">Neptunus trituberculatus</name>
    <dbReference type="NCBI Taxonomy" id="210409"/>
    <lineage>
        <taxon>Eukaryota</taxon>
        <taxon>Metazoa</taxon>
        <taxon>Ecdysozoa</taxon>
        <taxon>Arthropoda</taxon>
        <taxon>Crustacea</taxon>
        <taxon>Multicrustacea</taxon>
        <taxon>Malacostraca</taxon>
        <taxon>Eumalacostraca</taxon>
        <taxon>Eucarida</taxon>
        <taxon>Decapoda</taxon>
        <taxon>Pleocyemata</taxon>
        <taxon>Brachyura</taxon>
        <taxon>Eubrachyura</taxon>
        <taxon>Portunoidea</taxon>
        <taxon>Portunidae</taxon>
        <taxon>Portuninae</taxon>
        <taxon>Portunus</taxon>
    </lineage>
</organism>
<accession>A0A5B7CFY8</accession>
<evidence type="ECO:0000313" key="3">
    <source>
        <dbReference type="Proteomes" id="UP000324222"/>
    </source>
</evidence>
<dbReference type="AlphaFoldDB" id="A0A5B7CFY8"/>
<protein>
    <submittedName>
        <fullName evidence="2">Uncharacterized protein</fullName>
    </submittedName>
</protein>
<sequence length="63" mass="6641">MDRAACVVRTYPHSIPHLLLPSLLPSPASPSLAPLTHTAGAIQPVSSTGLQMTWEPPSDNLTP</sequence>
<dbReference type="Proteomes" id="UP000324222">
    <property type="component" value="Unassembled WGS sequence"/>
</dbReference>
<reference evidence="2 3" key="1">
    <citation type="submission" date="2019-05" db="EMBL/GenBank/DDBJ databases">
        <title>Another draft genome of Portunus trituberculatus and its Hox gene families provides insights of decapod evolution.</title>
        <authorList>
            <person name="Jeong J.-H."/>
            <person name="Song I."/>
            <person name="Kim S."/>
            <person name="Choi T."/>
            <person name="Kim D."/>
            <person name="Ryu S."/>
            <person name="Kim W."/>
        </authorList>
    </citation>
    <scope>NUCLEOTIDE SEQUENCE [LARGE SCALE GENOMIC DNA]</scope>
    <source>
        <tissue evidence="2">Muscle</tissue>
    </source>
</reference>
<keyword evidence="3" id="KW-1185">Reference proteome</keyword>
<feature type="region of interest" description="Disordered" evidence="1">
    <location>
        <begin position="44"/>
        <end position="63"/>
    </location>
</feature>
<comment type="caution">
    <text evidence="2">The sequence shown here is derived from an EMBL/GenBank/DDBJ whole genome shotgun (WGS) entry which is preliminary data.</text>
</comment>
<evidence type="ECO:0000256" key="1">
    <source>
        <dbReference type="SAM" id="MobiDB-lite"/>
    </source>
</evidence>
<dbReference type="EMBL" id="VSRR010000005">
    <property type="protein sequence ID" value="MPC07661.1"/>
    <property type="molecule type" value="Genomic_DNA"/>
</dbReference>
<proteinExistence type="predicted"/>
<name>A0A5B7CFY8_PORTR</name>
<gene>
    <name evidence="2" type="ORF">E2C01_000226</name>
</gene>
<evidence type="ECO:0000313" key="2">
    <source>
        <dbReference type="EMBL" id="MPC07661.1"/>
    </source>
</evidence>